<dbReference type="GO" id="GO:0006383">
    <property type="term" value="P:transcription by RNA polymerase III"/>
    <property type="evidence" value="ECO:0007669"/>
    <property type="project" value="TreeGrafter"/>
</dbReference>
<dbReference type="GO" id="GO:0003677">
    <property type="term" value="F:DNA binding"/>
    <property type="evidence" value="ECO:0007669"/>
    <property type="project" value="InterPro"/>
</dbReference>
<feature type="compositionally biased region" description="Basic residues" evidence="4">
    <location>
        <begin position="409"/>
        <end position="418"/>
    </location>
</feature>
<proteinExistence type="predicted"/>
<evidence type="ECO:0000256" key="4">
    <source>
        <dbReference type="SAM" id="MobiDB-lite"/>
    </source>
</evidence>
<dbReference type="STRING" id="1088818.A0A2I0APB8"/>
<dbReference type="SUPFAM" id="SSF50978">
    <property type="entry name" value="WD40 repeat-like"/>
    <property type="match status" value="1"/>
</dbReference>
<dbReference type="GO" id="GO:0000127">
    <property type="term" value="C:transcription factor TFIIIC complex"/>
    <property type="evidence" value="ECO:0007669"/>
    <property type="project" value="TreeGrafter"/>
</dbReference>
<feature type="compositionally biased region" description="Low complexity" evidence="4">
    <location>
        <begin position="312"/>
        <end position="326"/>
    </location>
</feature>
<keyword evidence="2" id="KW-0804">Transcription</keyword>
<sequence>MVVTSVRVEEAATTVRNYSPFELRDGVAISNFDLSVDNFLATMEKIMELCDETKEENFEASEIDQFKSSIVFLREWKQYYFCEWMPFHCKPKTINFACQIDFAEAEHAINGINLPQLSSAAVPKFIANSFCACLVHKYLAVAAHPSGSEYHKIGEPLSGRGVVQIWLFPHLGDKKELSTLNPVVVLPKSRLRKNVDDESFVPTCSGMPNQSVQANQMEVILTSDTAIKDPSALSTSNSLACIPKRRGRPKKSATSYPRDVTLKSNAEIIVDLTVKSNLKGLDSSLNRRGGPKKSALSIPKGVILASNTEYQPDPSVPSTSSSIVSMPKRRGRPRKYPFSIPEESIIAINADHKEDPPNLSTLRSHPGVREHSGRPRKSALLNTEVFLTNGCKHMEDTSRVSTSTELASVKKRRGRPRKSAVSSTNEVTLAIKNEDEGSPKKPILSEESGSVGCIDMLPASSTGSFLLSAGCCIEETLDLNKQEKPAHQESSHLSIDDLDTSLACLSSNCRVNSVTSVLGQRQDEISDPSDTIILSRGCETLGENSITEEAIVVASEKGYSDGTYVMRTCLQRSKMEDKDGATSAFIANEQTIKTSSGFTNELRNGLSGVKVSISKLDSDLPPVSGVHDLETAVLTRHCEGCQEIAAVSKKLDQHKSSILEEFALPRLLLCLAHNGKVAWDVKWRPYETDDSKDKHHMGYLAVLLGDGSLEVYVSQWEVPAHRMVKRLYASRQAVGADPRFLKLEPVFKCSRLKFGDKQSIPLALEWSPSASRNLILAGCHDGTVAIWKFSPHSSSPDTRPLLCFTADNGPIRALAWAPDERLFESFFSFFSDPYRPLWDLCPVQRAVLGLDWLEDPRCIIIAYEDGALRTISLARVANDVPVTGEILSTTKQQGVSSQFCSSFAIWSVQVSRSTDYEPVILLSSGEHAIGLVAYCASDGCTRYFQLTTNAVDKGGSRYREPHFLCSSLSEVGSILTINTPLTSTSLPQKALPSRKVVCEAKQASSSIPVLCRHDDRAIANSSNHKRRKANPSKGPESMNTEIGEGDSSQKISAFPSKTLALHKVRWNMNKGSERWLCYGGAAGIVRCHKVSSRR</sequence>
<organism evidence="5 6">
    <name type="scientific">Apostasia shenzhenica</name>
    <dbReference type="NCBI Taxonomy" id="1088818"/>
    <lineage>
        <taxon>Eukaryota</taxon>
        <taxon>Viridiplantae</taxon>
        <taxon>Streptophyta</taxon>
        <taxon>Embryophyta</taxon>
        <taxon>Tracheophyta</taxon>
        <taxon>Spermatophyta</taxon>
        <taxon>Magnoliopsida</taxon>
        <taxon>Liliopsida</taxon>
        <taxon>Asparagales</taxon>
        <taxon>Orchidaceae</taxon>
        <taxon>Apostasioideae</taxon>
        <taxon>Apostasia</taxon>
    </lineage>
</organism>
<feature type="region of interest" description="Disordered" evidence="4">
    <location>
        <begin position="397"/>
        <end position="425"/>
    </location>
</feature>
<dbReference type="InterPro" id="IPR015943">
    <property type="entry name" value="WD40/YVTN_repeat-like_dom_sf"/>
</dbReference>
<evidence type="ECO:0000313" key="5">
    <source>
        <dbReference type="EMBL" id="PKA57401.1"/>
    </source>
</evidence>
<dbReference type="SMART" id="SM00384">
    <property type="entry name" value="AT_hook"/>
    <property type="match status" value="3"/>
</dbReference>
<feature type="region of interest" description="Disordered" evidence="4">
    <location>
        <begin position="1018"/>
        <end position="1049"/>
    </location>
</feature>
<dbReference type="EMBL" id="KZ451968">
    <property type="protein sequence ID" value="PKA57401.1"/>
    <property type="molecule type" value="Genomic_DNA"/>
</dbReference>
<dbReference type="InterPro" id="IPR017956">
    <property type="entry name" value="AT_hook_DNA-bd_motif"/>
</dbReference>
<dbReference type="Gene3D" id="2.130.10.10">
    <property type="entry name" value="YVTN repeat-like/Quinoprotein amine dehydrogenase"/>
    <property type="match status" value="1"/>
</dbReference>
<dbReference type="AlphaFoldDB" id="A0A2I0APB8"/>
<evidence type="ECO:0000256" key="3">
    <source>
        <dbReference type="ARBA" id="ARBA00023242"/>
    </source>
</evidence>
<gene>
    <name evidence="5" type="ORF">AXF42_Ash013589</name>
</gene>
<keyword evidence="3" id="KW-0539">Nucleus</keyword>
<keyword evidence="6" id="KW-1185">Reference proteome</keyword>
<dbReference type="GO" id="GO:0005634">
    <property type="term" value="C:nucleus"/>
    <property type="evidence" value="ECO:0007669"/>
    <property type="project" value="UniProtKB-SubCell"/>
</dbReference>
<protein>
    <submittedName>
        <fullName evidence="5">Uncharacterized protein</fullName>
    </submittedName>
</protein>
<dbReference type="OrthoDB" id="4703at2759"/>
<dbReference type="InterPro" id="IPR001680">
    <property type="entry name" value="WD40_rpt"/>
</dbReference>
<dbReference type="PANTHER" id="PTHR15052:SF2">
    <property type="entry name" value="GENERAL TRANSCRIPTION FACTOR 3C POLYPEPTIDE 2"/>
    <property type="match status" value="1"/>
</dbReference>
<name>A0A2I0APB8_9ASPA</name>
<comment type="subcellular location">
    <subcellularLocation>
        <location evidence="1">Nucleus</location>
    </subcellularLocation>
</comment>
<feature type="region of interest" description="Disordered" evidence="4">
    <location>
        <begin position="352"/>
        <end position="375"/>
    </location>
</feature>
<evidence type="ECO:0000313" key="6">
    <source>
        <dbReference type="Proteomes" id="UP000236161"/>
    </source>
</evidence>
<dbReference type="InterPro" id="IPR052416">
    <property type="entry name" value="GTF3C_component"/>
</dbReference>
<reference evidence="5 6" key="1">
    <citation type="journal article" date="2017" name="Nature">
        <title>The Apostasia genome and the evolution of orchids.</title>
        <authorList>
            <person name="Zhang G.Q."/>
            <person name="Liu K.W."/>
            <person name="Li Z."/>
            <person name="Lohaus R."/>
            <person name="Hsiao Y.Y."/>
            <person name="Niu S.C."/>
            <person name="Wang J.Y."/>
            <person name="Lin Y.C."/>
            <person name="Xu Q."/>
            <person name="Chen L.J."/>
            <person name="Yoshida K."/>
            <person name="Fujiwara S."/>
            <person name="Wang Z.W."/>
            <person name="Zhang Y.Q."/>
            <person name="Mitsuda N."/>
            <person name="Wang M."/>
            <person name="Liu G.H."/>
            <person name="Pecoraro L."/>
            <person name="Huang H.X."/>
            <person name="Xiao X.J."/>
            <person name="Lin M."/>
            <person name="Wu X.Y."/>
            <person name="Wu W.L."/>
            <person name="Chen Y.Y."/>
            <person name="Chang S.B."/>
            <person name="Sakamoto S."/>
            <person name="Ohme-Takagi M."/>
            <person name="Yagi M."/>
            <person name="Zeng S.J."/>
            <person name="Shen C.Y."/>
            <person name="Yeh C.M."/>
            <person name="Luo Y.B."/>
            <person name="Tsai W.C."/>
            <person name="Van de Peer Y."/>
            <person name="Liu Z.J."/>
        </authorList>
    </citation>
    <scope>NUCLEOTIDE SEQUENCE [LARGE SCALE GENOMIC DNA]</scope>
    <source>
        <strain evidence="6">cv. Shenzhen</strain>
        <tissue evidence="5">Stem</tissue>
    </source>
</reference>
<feature type="region of interest" description="Disordered" evidence="4">
    <location>
        <begin position="309"/>
        <end position="336"/>
    </location>
</feature>
<dbReference type="PRINTS" id="PR00929">
    <property type="entry name" value="ATHOOK"/>
</dbReference>
<evidence type="ECO:0000256" key="2">
    <source>
        <dbReference type="ARBA" id="ARBA00023163"/>
    </source>
</evidence>
<evidence type="ECO:0000256" key="1">
    <source>
        <dbReference type="ARBA" id="ARBA00004123"/>
    </source>
</evidence>
<dbReference type="InterPro" id="IPR036322">
    <property type="entry name" value="WD40_repeat_dom_sf"/>
</dbReference>
<accession>A0A2I0APB8</accession>
<dbReference type="PANTHER" id="PTHR15052">
    <property type="entry name" value="RNA POLYMERASE III TRANSCRIPTION INITIATION FACTOR COMPLEX SUBUNIT"/>
    <property type="match status" value="1"/>
</dbReference>
<dbReference type="SMART" id="SM00320">
    <property type="entry name" value="WD40"/>
    <property type="match status" value="4"/>
</dbReference>
<dbReference type="Proteomes" id="UP000236161">
    <property type="component" value="Unassembled WGS sequence"/>
</dbReference>